<dbReference type="InterPro" id="IPR029066">
    <property type="entry name" value="PLP-binding_barrel"/>
</dbReference>
<dbReference type="PANTHER" id="PTHR43727:SF2">
    <property type="entry name" value="GROUP IV DECARBOXYLASE"/>
    <property type="match status" value="1"/>
</dbReference>
<dbReference type="Pfam" id="PF02784">
    <property type="entry name" value="Orn_Arg_deC_N"/>
    <property type="match status" value="1"/>
</dbReference>
<dbReference type="AlphaFoldDB" id="A0A7W8M6T4"/>
<organism evidence="5 6">
    <name type="scientific">Quisquiliibacterium transsilvanicum</name>
    <dbReference type="NCBI Taxonomy" id="1549638"/>
    <lineage>
        <taxon>Bacteria</taxon>
        <taxon>Pseudomonadati</taxon>
        <taxon>Pseudomonadota</taxon>
        <taxon>Betaproteobacteria</taxon>
        <taxon>Burkholderiales</taxon>
        <taxon>Burkholderiaceae</taxon>
        <taxon>Quisquiliibacterium</taxon>
    </lineage>
</organism>
<dbReference type="InterPro" id="IPR022653">
    <property type="entry name" value="De-COase2_pyr-phos_BS"/>
</dbReference>
<proteinExistence type="predicted"/>
<keyword evidence="2 3" id="KW-0663">Pyridoxal phosphate</keyword>
<gene>
    <name evidence="5" type="ORF">HNQ70_000012</name>
</gene>
<comment type="caution">
    <text evidence="5">The sequence shown here is derived from an EMBL/GenBank/DDBJ whole genome shotgun (WGS) entry which is preliminary data.</text>
</comment>
<evidence type="ECO:0000313" key="6">
    <source>
        <dbReference type="Proteomes" id="UP000532440"/>
    </source>
</evidence>
<dbReference type="SUPFAM" id="SSF50621">
    <property type="entry name" value="Alanine racemase C-terminal domain-like"/>
    <property type="match status" value="1"/>
</dbReference>
<dbReference type="PROSITE" id="PS00879">
    <property type="entry name" value="ODR_DC_2_2"/>
    <property type="match status" value="1"/>
</dbReference>
<feature type="modified residue" description="N6-(pyridoxal phosphate)lysine" evidence="3">
    <location>
        <position position="71"/>
    </location>
</feature>
<evidence type="ECO:0000256" key="2">
    <source>
        <dbReference type="ARBA" id="ARBA00022898"/>
    </source>
</evidence>
<dbReference type="PRINTS" id="PR01179">
    <property type="entry name" value="ODADCRBXLASE"/>
</dbReference>
<dbReference type="GO" id="GO:0008836">
    <property type="term" value="F:diaminopimelate decarboxylase activity"/>
    <property type="evidence" value="ECO:0007669"/>
    <property type="project" value="UniProtKB-EC"/>
</dbReference>
<dbReference type="CDD" id="cd06839">
    <property type="entry name" value="PLPDE_III_Btrk_like"/>
    <property type="match status" value="1"/>
</dbReference>
<dbReference type="InterPro" id="IPR017530">
    <property type="entry name" value="DCO2ase_PEP1"/>
</dbReference>
<dbReference type="EMBL" id="JACHGB010000001">
    <property type="protein sequence ID" value="MBB5270028.1"/>
    <property type="molecule type" value="Genomic_DNA"/>
</dbReference>
<evidence type="ECO:0000256" key="1">
    <source>
        <dbReference type="ARBA" id="ARBA00001933"/>
    </source>
</evidence>
<dbReference type="InterPro" id="IPR000183">
    <property type="entry name" value="Orn/DAP/Arg_de-COase"/>
</dbReference>
<dbReference type="NCBIfam" id="TIGR03099">
    <property type="entry name" value="dCO2ase_PEP1"/>
    <property type="match status" value="1"/>
</dbReference>
<keyword evidence="6" id="KW-1185">Reference proteome</keyword>
<dbReference type="RefSeq" id="WP_183963103.1">
    <property type="nucleotide sequence ID" value="NZ_BAABEW010000003.1"/>
</dbReference>
<dbReference type="InterPro" id="IPR022657">
    <property type="entry name" value="De-COase2_CS"/>
</dbReference>
<dbReference type="Gene3D" id="3.20.20.10">
    <property type="entry name" value="Alanine racemase"/>
    <property type="match status" value="1"/>
</dbReference>
<comment type="cofactor">
    <cofactor evidence="1 3">
        <name>pyridoxal 5'-phosphate</name>
        <dbReference type="ChEBI" id="CHEBI:597326"/>
    </cofactor>
</comment>
<evidence type="ECO:0000313" key="5">
    <source>
        <dbReference type="EMBL" id="MBB5270028.1"/>
    </source>
</evidence>
<dbReference type="EC" id="4.1.1.20" evidence="5"/>
<feature type="domain" description="Orn/DAP/Arg decarboxylase 2 N-terminal" evidence="4">
    <location>
        <begin position="47"/>
        <end position="294"/>
    </location>
</feature>
<dbReference type="GO" id="GO:0009089">
    <property type="term" value="P:lysine biosynthetic process via diaminopimelate"/>
    <property type="evidence" value="ECO:0007669"/>
    <property type="project" value="TreeGrafter"/>
</dbReference>
<accession>A0A7W8M6T4</accession>
<dbReference type="PROSITE" id="PS00878">
    <property type="entry name" value="ODR_DC_2_1"/>
    <property type="match status" value="1"/>
</dbReference>
<evidence type="ECO:0000259" key="4">
    <source>
        <dbReference type="Pfam" id="PF02784"/>
    </source>
</evidence>
<dbReference type="InterPro" id="IPR022644">
    <property type="entry name" value="De-COase2_N"/>
</dbReference>
<reference evidence="5 6" key="1">
    <citation type="submission" date="2020-08" db="EMBL/GenBank/DDBJ databases">
        <title>Genomic Encyclopedia of Type Strains, Phase IV (KMG-IV): sequencing the most valuable type-strain genomes for metagenomic binning, comparative biology and taxonomic classification.</title>
        <authorList>
            <person name="Goeker M."/>
        </authorList>
    </citation>
    <scope>NUCLEOTIDE SEQUENCE [LARGE SCALE GENOMIC DNA]</scope>
    <source>
        <strain evidence="5 6">DSM 29781</strain>
    </source>
</reference>
<dbReference type="Proteomes" id="UP000532440">
    <property type="component" value="Unassembled WGS sequence"/>
</dbReference>
<name>A0A7W8M6T4_9BURK</name>
<sequence length="411" mass="42978">MTGIAFPQHAPARAFEVVDGELAIGGIGLTRLAARVGRTPFYAYSRAAIATRVAELRTALPAAVQLHYAIKANPMPAVVQLLAGLTDGLDVASAREMKVALDTGTAPEHVSFAGPGKTEGEIAQAVAAGITLNLESELQLEQALAAGERLGVAPQLALRVNPAFELKASGMKMGGGPKQFGVDEELAPALAARIEAAGLKLRGFHIFSGSQNLSAEAVVDAQRKTVELGLRLAAGLARGIDWLNIGGGFGVPYFPREQPLDLAPIGEQLEGLCAQAQAAQGVPLVLELGRYLVAEAGIYVCRVLDRKVSQGHPFLVADGGLHHHLAASGNFGQVIRKNYPVAVGNRIDAADREVQTVVGPLCTPLDLLADRMEMARARPGDLIVVFQSGAYGPTASPAAFLSHPEVVEVLV</sequence>
<evidence type="ECO:0000256" key="3">
    <source>
        <dbReference type="PIRSR" id="PIRSR600183-50"/>
    </source>
</evidence>
<keyword evidence="5" id="KW-0456">Lyase</keyword>
<dbReference type="SUPFAM" id="SSF51419">
    <property type="entry name" value="PLP-binding barrel"/>
    <property type="match status" value="1"/>
</dbReference>
<feature type="active site" description="Proton donor" evidence="3">
    <location>
        <position position="362"/>
    </location>
</feature>
<dbReference type="PANTHER" id="PTHR43727">
    <property type="entry name" value="DIAMINOPIMELATE DECARBOXYLASE"/>
    <property type="match status" value="1"/>
</dbReference>
<protein>
    <submittedName>
        <fullName evidence="5">Diaminopimelate decarboxylase</fullName>
        <ecNumber evidence="5">4.1.1.20</ecNumber>
    </submittedName>
</protein>
<dbReference type="Gene3D" id="2.40.37.10">
    <property type="entry name" value="Lyase, Ornithine Decarboxylase, Chain A, domain 1"/>
    <property type="match status" value="1"/>
</dbReference>
<dbReference type="InterPro" id="IPR009006">
    <property type="entry name" value="Ala_racemase/Decarboxylase_C"/>
</dbReference>